<dbReference type="Gene3D" id="2.120.10.30">
    <property type="entry name" value="TolB, C-terminal domain"/>
    <property type="match status" value="1"/>
</dbReference>
<dbReference type="InterPro" id="IPR011042">
    <property type="entry name" value="6-blade_b-propeller_TolB-like"/>
</dbReference>
<dbReference type="GO" id="GO:0004252">
    <property type="term" value="F:serine-type endopeptidase activity"/>
    <property type="evidence" value="ECO:0007669"/>
    <property type="project" value="TreeGrafter"/>
</dbReference>
<keyword evidence="4" id="KW-0809">Transit peptide</keyword>
<evidence type="ECO:0000313" key="8">
    <source>
        <dbReference type="Proteomes" id="UP000461730"/>
    </source>
</evidence>
<dbReference type="RefSeq" id="WP_157309948.1">
    <property type="nucleotide sequence ID" value="NZ_WRXN01000029.1"/>
</dbReference>
<dbReference type="SUPFAM" id="SSF53474">
    <property type="entry name" value="alpha/beta-Hydrolases"/>
    <property type="match status" value="1"/>
</dbReference>
<evidence type="ECO:0000313" key="7">
    <source>
        <dbReference type="EMBL" id="MVT12532.1"/>
    </source>
</evidence>
<comment type="caution">
    <text evidence="7">The sequence shown here is derived from an EMBL/GenBank/DDBJ whole genome shotgun (WGS) entry which is preliminary data.</text>
</comment>
<gene>
    <name evidence="7" type="ORF">GO493_30050</name>
</gene>
<keyword evidence="2" id="KW-0378">Hydrolase</keyword>
<protein>
    <submittedName>
        <fullName evidence="7">Prolyl oligopeptidase family serine peptidase</fullName>
    </submittedName>
</protein>
<name>A0A7K1UDT0_9BACT</name>
<organism evidence="7 8">
    <name type="scientific">Chitinophaga tropicalis</name>
    <dbReference type="NCBI Taxonomy" id="2683588"/>
    <lineage>
        <taxon>Bacteria</taxon>
        <taxon>Pseudomonadati</taxon>
        <taxon>Bacteroidota</taxon>
        <taxon>Chitinophagia</taxon>
        <taxon>Chitinophagales</taxon>
        <taxon>Chitinophagaceae</taxon>
        <taxon>Chitinophaga</taxon>
    </lineage>
</organism>
<dbReference type="InterPro" id="IPR001375">
    <property type="entry name" value="Peptidase_S9_cat"/>
</dbReference>
<accession>A0A7K1UDT0</accession>
<dbReference type="FunFam" id="3.40.50.1820:FF:000049">
    <property type="entry name" value="probable glutamyl endopeptidase, chloroplastic"/>
    <property type="match status" value="1"/>
</dbReference>
<sequence>MRKLMLSLSLLISCTVFAQDALKYQMPSAGIAAIALAQPSPSVSIGQKGNVILIVQPRSFPSVEELAQPELKLAGMRINPANFGPSRGFYFTGITIKKTGNQQQLPVTGLPEGARIANIQWSPSGKKVGFTVAVTGGITLWAVDVATGKAEQLSKRPVNCTWGTPYSWLGDDKLLVQMVPAGLGKAPEKPVAPDGPTVQQTSGKAAPAATYQDLLKNPFDEELFTYYFQSEPVIITASGEQSIGEAALYTYIAPSPDKHYFLAIKLRKPYSYLVPADRFPATIEIWDSTGHKVKELAQKPLDEIRPKGFDATSPYPRQFDWRADAAATVYWIEALDGGDPAKKVAFRDAVYMLAAPFNTLPVTLVNTTMRFNRITWGNDRLALVGEGLRSTQQLQISRINPSDLTQIPVPVIKRSATDGYNDPGEPVLTTNQYDRKVLYISPSNELLMTGDGASPEGDKPFLSRFNLQTGKSKILWRSTPPFYESVSKVTDPANLQFVISRESNTEPPNYFLQDLKKKKTMQLTSFANPLPQVQQLQKMQLKYKRKDGVDLTAMLYLPAGYDAAKDGRLPVLMWAYPKEYKSASDAAQVRGSQYRFIRVGYGSPIFWATEGYAVMDATEMPIVGEGEQAPNDNFMPQLIMNAEAAIEKITGMGIGDSSRVAVGGHSYGAFMTANLLANTSLFKAGIARSGAYNRTLTPFGFQNEQRTYWQAPEVYYKMSPFSKADHLKTPILMIHGEADNNSGTFPMQSERLYNAIKGNGGTARLVFLPFESHGYAAKENILHMLWEMDQWLDKYVKHANGK</sequence>
<feature type="signal peptide" evidence="5">
    <location>
        <begin position="1"/>
        <end position="18"/>
    </location>
</feature>
<reference evidence="7 8" key="1">
    <citation type="submission" date="2019-12" db="EMBL/GenBank/DDBJ databases">
        <title>Chitinophaga sp. strain ysch24 (GDMCC 1.1355), whole genome shotgun sequence.</title>
        <authorList>
            <person name="Zhang X."/>
        </authorList>
    </citation>
    <scope>NUCLEOTIDE SEQUENCE [LARGE SCALE GENOMIC DNA]</scope>
    <source>
        <strain evidence="8">ysch24</strain>
    </source>
</reference>
<dbReference type="EMBL" id="WRXN01000029">
    <property type="protein sequence ID" value="MVT12532.1"/>
    <property type="molecule type" value="Genomic_DNA"/>
</dbReference>
<evidence type="ECO:0000259" key="6">
    <source>
        <dbReference type="Pfam" id="PF00326"/>
    </source>
</evidence>
<feature type="domain" description="Peptidase S9 prolyl oligopeptidase catalytic" evidence="6">
    <location>
        <begin position="644"/>
        <end position="797"/>
    </location>
</feature>
<evidence type="ECO:0000256" key="3">
    <source>
        <dbReference type="ARBA" id="ARBA00022825"/>
    </source>
</evidence>
<dbReference type="PANTHER" id="PTHR42776">
    <property type="entry name" value="SERINE PEPTIDASE S9 FAMILY MEMBER"/>
    <property type="match status" value="1"/>
</dbReference>
<dbReference type="SUPFAM" id="SSF82171">
    <property type="entry name" value="DPP6 N-terminal domain-like"/>
    <property type="match status" value="1"/>
</dbReference>
<evidence type="ECO:0000256" key="1">
    <source>
        <dbReference type="ARBA" id="ARBA00022670"/>
    </source>
</evidence>
<dbReference type="Pfam" id="PF00326">
    <property type="entry name" value="Peptidase_S9"/>
    <property type="match status" value="1"/>
</dbReference>
<keyword evidence="5" id="KW-0732">Signal</keyword>
<keyword evidence="3" id="KW-0720">Serine protease</keyword>
<dbReference type="Gene3D" id="3.40.50.1820">
    <property type="entry name" value="alpha/beta hydrolase"/>
    <property type="match status" value="1"/>
</dbReference>
<keyword evidence="8" id="KW-1185">Reference proteome</keyword>
<dbReference type="PANTHER" id="PTHR42776:SF28">
    <property type="entry name" value="GLUTAMYL ENDOPEPTIDASE, CHLOROPLASTIC-RELATED"/>
    <property type="match status" value="1"/>
</dbReference>
<keyword evidence="1" id="KW-0645">Protease</keyword>
<evidence type="ECO:0000256" key="2">
    <source>
        <dbReference type="ARBA" id="ARBA00022801"/>
    </source>
</evidence>
<dbReference type="Proteomes" id="UP000461730">
    <property type="component" value="Unassembled WGS sequence"/>
</dbReference>
<evidence type="ECO:0000256" key="5">
    <source>
        <dbReference type="SAM" id="SignalP"/>
    </source>
</evidence>
<feature type="chain" id="PRO_5029744382" evidence="5">
    <location>
        <begin position="19"/>
        <end position="802"/>
    </location>
</feature>
<dbReference type="GO" id="GO:0006508">
    <property type="term" value="P:proteolysis"/>
    <property type="evidence" value="ECO:0007669"/>
    <property type="project" value="UniProtKB-KW"/>
</dbReference>
<dbReference type="AlphaFoldDB" id="A0A7K1UDT0"/>
<evidence type="ECO:0000256" key="4">
    <source>
        <dbReference type="ARBA" id="ARBA00022946"/>
    </source>
</evidence>
<proteinExistence type="predicted"/>
<dbReference type="InterPro" id="IPR029058">
    <property type="entry name" value="AB_hydrolase_fold"/>
</dbReference>